<evidence type="ECO:0008006" key="3">
    <source>
        <dbReference type="Google" id="ProtNLM"/>
    </source>
</evidence>
<gene>
    <name evidence="2" type="ORF">B5V51_14038</name>
</gene>
<organism evidence="2">
    <name type="scientific">Heliothis virescens</name>
    <name type="common">Tobacco budworm moth</name>
    <dbReference type="NCBI Taxonomy" id="7102"/>
    <lineage>
        <taxon>Eukaryota</taxon>
        <taxon>Metazoa</taxon>
        <taxon>Ecdysozoa</taxon>
        <taxon>Arthropoda</taxon>
        <taxon>Hexapoda</taxon>
        <taxon>Insecta</taxon>
        <taxon>Pterygota</taxon>
        <taxon>Neoptera</taxon>
        <taxon>Endopterygota</taxon>
        <taxon>Lepidoptera</taxon>
        <taxon>Glossata</taxon>
        <taxon>Ditrysia</taxon>
        <taxon>Noctuoidea</taxon>
        <taxon>Noctuidae</taxon>
        <taxon>Heliothinae</taxon>
        <taxon>Heliothis</taxon>
    </lineage>
</organism>
<proteinExistence type="predicted"/>
<dbReference type="PANTHER" id="PTHR11257:SF12">
    <property type="entry name" value="EJACULATORY BULB-SPECIFIC PROTEIN 3-RELATED"/>
    <property type="match status" value="1"/>
</dbReference>
<dbReference type="InterPro" id="IPR005055">
    <property type="entry name" value="A10/PebIII"/>
</dbReference>
<protein>
    <recommendedName>
        <fullName evidence="3">Chemosensory protein</fullName>
    </recommendedName>
</protein>
<dbReference type="Pfam" id="PF03392">
    <property type="entry name" value="OS-D"/>
    <property type="match status" value="1"/>
</dbReference>
<sequence>MKFLVVAILVTLAAFVVAETYTDRYDNIDIDEIIANRKLLVPYIKCILDQGRCTPEGKELKAHIKDALQTSCTKCTDKQKKASRKVVKHIRAKEQDYWKQLLAKYDPDSQYVQNYESFLAADD</sequence>
<feature type="signal peptide" evidence="1">
    <location>
        <begin position="1"/>
        <end position="18"/>
    </location>
</feature>
<evidence type="ECO:0000256" key="1">
    <source>
        <dbReference type="SAM" id="SignalP"/>
    </source>
</evidence>
<dbReference type="AlphaFoldDB" id="A0A2A4JQV2"/>
<name>A0A2A4JQV2_HELVI</name>
<comment type="caution">
    <text evidence="2">The sequence shown here is derived from an EMBL/GenBank/DDBJ whole genome shotgun (WGS) entry which is preliminary data.</text>
</comment>
<keyword evidence="1" id="KW-0732">Signal</keyword>
<dbReference type="SUPFAM" id="SSF100910">
    <property type="entry name" value="Chemosensory protein Csp2"/>
    <property type="match status" value="1"/>
</dbReference>
<accession>A0A2A4JQV2</accession>
<evidence type="ECO:0000313" key="2">
    <source>
        <dbReference type="EMBL" id="PCG73984.1"/>
    </source>
</evidence>
<feature type="chain" id="PRO_5012381715" description="Chemosensory protein" evidence="1">
    <location>
        <begin position="19"/>
        <end position="123"/>
    </location>
</feature>
<dbReference type="EMBL" id="NWSH01000827">
    <property type="protein sequence ID" value="PCG73984.1"/>
    <property type="molecule type" value="Genomic_DNA"/>
</dbReference>
<reference evidence="2" key="1">
    <citation type="submission" date="2017-09" db="EMBL/GenBank/DDBJ databases">
        <title>Contemporary evolution of a Lepidopteran species, Heliothis virescens, in response to modern agricultural practices.</title>
        <authorList>
            <person name="Fritz M.L."/>
            <person name="Deyonke A.M."/>
            <person name="Papanicolaou A."/>
            <person name="Micinski S."/>
            <person name="Westbrook J."/>
            <person name="Gould F."/>
        </authorList>
    </citation>
    <scope>NUCLEOTIDE SEQUENCE [LARGE SCALE GENOMIC DNA]</scope>
    <source>
        <strain evidence="2">HvINT-</strain>
        <tissue evidence="2">Whole body</tissue>
    </source>
</reference>
<dbReference type="PANTHER" id="PTHR11257">
    <property type="entry name" value="CHEMOSENSORY PROTEIN-RELATED"/>
    <property type="match status" value="1"/>
</dbReference>
<dbReference type="Gene3D" id="1.10.2080.10">
    <property type="entry name" value="Insect odorant-binding protein A10/Ejaculatory bulb-specific protein 3"/>
    <property type="match status" value="1"/>
</dbReference>
<dbReference type="InterPro" id="IPR036682">
    <property type="entry name" value="OS_D_A10/PebIII_sf"/>
</dbReference>